<keyword evidence="2" id="KW-1185">Reference proteome</keyword>
<dbReference type="AlphaFoldDB" id="D5C5C9"/>
<gene>
    <name evidence="1" type="ORF">Nhal_3973</name>
</gene>
<sequence>MLDIFLFRYLEKGELKKEIYYLGKYKEMANRITNTIVQNYLIKFH</sequence>
<dbReference type="KEGG" id="nhl:Nhal_3973"/>
<dbReference type="EMBL" id="CP001799">
    <property type="protein sequence ID" value="ADE16983.1"/>
    <property type="molecule type" value="Genomic_DNA"/>
</dbReference>
<proteinExistence type="predicted"/>
<accession>D5C5C9</accession>
<evidence type="ECO:0000313" key="2">
    <source>
        <dbReference type="Proteomes" id="UP000001844"/>
    </source>
</evidence>
<reference evidence="1 2" key="1">
    <citation type="submission" date="2009-10" db="EMBL/GenBank/DDBJ databases">
        <title>Complete genome sequence of Nitrosococcus halophilus Nc4, a salt-adapted, aerobic obligate ammonia-oxidizing sulfur purple bacterium.</title>
        <authorList>
            <consortium name="US DOE Joint Genome Institute"/>
            <person name="Campbell M.A."/>
            <person name="Malfatti S.A."/>
            <person name="Chain P.S.G."/>
            <person name="Heidelberg J.F."/>
            <person name="Ward N.L."/>
            <person name="Ward B.B."/>
            <person name="Klotz M.G."/>
        </authorList>
    </citation>
    <scope>NUCLEOTIDE SEQUENCE [LARGE SCALE GENOMIC DNA]</scope>
    <source>
        <strain evidence="2">Nc4</strain>
        <plasmid evidence="2">Plasmid pNHAL01</plasmid>
    </source>
</reference>
<dbReference type="HOGENOM" id="CLU_3202559_0_0_6"/>
<dbReference type="Proteomes" id="UP000001844">
    <property type="component" value="Plasmid pNHAL01"/>
</dbReference>
<name>D5C5C9_NITHN</name>
<geneLocation type="plasmid" evidence="1 2">
    <name>pNHAL01</name>
</geneLocation>
<organism evidence="1 2">
    <name type="scientific">Nitrosococcus halophilus (strain Nc4)</name>
    <dbReference type="NCBI Taxonomy" id="472759"/>
    <lineage>
        <taxon>Bacteria</taxon>
        <taxon>Pseudomonadati</taxon>
        <taxon>Pseudomonadota</taxon>
        <taxon>Gammaproteobacteria</taxon>
        <taxon>Chromatiales</taxon>
        <taxon>Chromatiaceae</taxon>
        <taxon>Nitrosococcus</taxon>
    </lineage>
</organism>
<protein>
    <submittedName>
        <fullName evidence="1">Uncharacterized protein</fullName>
    </submittedName>
</protein>
<keyword evidence="1" id="KW-0614">Plasmid</keyword>
<evidence type="ECO:0000313" key="1">
    <source>
        <dbReference type="EMBL" id="ADE16983.1"/>
    </source>
</evidence>